<feature type="signal peptide" evidence="2">
    <location>
        <begin position="1"/>
        <end position="24"/>
    </location>
</feature>
<organism evidence="3 4">
    <name type="scientific">Vairimorpha necatrix</name>
    <dbReference type="NCBI Taxonomy" id="6039"/>
    <lineage>
        <taxon>Eukaryota</taxon>
        <taxon>Fungi</taxon>
        <taxon>Fungi incertae sedis</taxon>
        <taxon>Microsporidia</taxon>
        <taxon>Nosematidae</taxon>
        <taxon>Vairimorpha</taxon>
    </lineage>
</organism>
<name>A0AAX4JIM2_9MICR</name>
<keyword evidence="2" id="KW-0732">Signal</keyword>
<dbReference type="RefSeq" id="XP_065331363.1">
    <property type="nucleotide sequence ID" value="XM_065475291.1"/>
</dbReference>
<protein>
    <submittedName>
        <fullName evidence="3">SP-containing protein</fullName>
    </submittedName>
</protein>
<evidence type="ECO:0000256" key="2">
    <source>
        <dbReference type="SAM" id="SignalP"/>
    </source>
</evidence>
<accession>A0AAX4JIM2</accession>
<keyword evidence="4" id="KW-1185">Reference proteome</keyword>
<feature type="compositionally biased region" description="Polar residues" evidence="1">
    <location>
        <begin position="293"/>
        <end position="304"/>
    </location>
</feature>
<gene>
    <name evidence="3" type="ORF">VNE69_12203</name>
</gene>
<dbReference type="EMBL" id="CP142737">
    <property type="protein sequence ID" value="WUR05218.1"/>
    <property type="molecule type" value="Genomic_DNA"/>
</dbReference>
<dbReference type="KEGG" id="vnx:VNE69_12203"/>
<evidence type="ECO:0000313" key="3">
    <source>
        <dbReference type="EMBL" id="WUR05218.1"/>
    </source>
</evidence>
<feature type="region of interest" description="Disordered" evidence="1">
    <location>
        <begin position="211"/>
        <end position="278"/>
    </location>
</feature>
<evidence type="ECO:0000256" key="1">
    <source>
        <dbReference type="SAM" id="MobiDB-lite"/>
    </source>
</evidence>
<feature type="chain" id="PRO_5043679815" evidence="2">
    <location>
        <begin position="25"/>
        <end position="402"/>
    </location>
</feature>
<feature type="compositionally biased region" description="Basic and acidic residues" evidence="1">
    <location>
        <begin position="229"/>
        <end position="278"/>
    </location>
</feature>
<dbReference type="AlphaFoldDB" id="A0AAX4JIM2"/>
<feature type="region of interest" description="Disordered" evidence="1">
    <location>
        <begin position="286"/>
        <end position="305"/>
    </location>
</feature>
<proteinExistence type="predicted"/>
<reference evidence="3" key="1">
    <citation type="journal article" date="2024" name="BMC Genomics">
        <title>Functional annotation of a divergent genome using sequence and structure-based similarity.</title>
        <authorList>
            <person name="Svedberg D."/>
            <person name="Winiger R.R."/>
            <person name="Berg A."/>
            <person name="Sharma H."/>
            <person name="Tellgren-Roth C."/>
            <person name="Debrunner-Vossbrinck B.A."/>
            <person name="Vossbrinck C.R."/>
            <person name="Barandun J."/>
        </authorList>
    </citation>
    <scope>NUCLEOTIDE SEQUENCE</scope>
    <source>
        <strain evidence="3">Illinois isolate</strain>
    </source>
</reference>
<sequence>MMYLIAISTIIKLQLSIFIAITEATNIDLVKCETILDNPYSLQNNLQNNKDEYKEIARTLFDAVLEKMNFPFKIFHKSKSNQMIEYVIDLADMDASKYIEGLENNIDISKYAASKEKSLLRLHKEISNHTKLLFQTLLCINFKMGKLKLLTVKNILDKHVRKTFDAKNSYFNQIFSEDAQKRIIDDLYATIGPQNQFVDEKRKMDDSMMDKFVNTGEDNNDEETSNNNDSKHINNEKDRSYTEETNDNKMEENNNHNTTAKEDISDVDKPDNDDNKQMNDDIEKEIRHEEEGNYNNSGECNNKNLTEKDISSKKLNMNTQENNNNMMDNTNITNEDHMDKKEEERISRIEKHLNMHRNGSYNMIDDTNNSAITFYSNSCPMLVASLASLLATHQLGNDYLLN</sequence>
<dbReference type="Proteomes" id="UP001334084">
    <property type="component" value="Chromosome 12"/>
</dbReference>
<evidence type="ECO:0000313" key="4">
    <source>
        <dbReference type="Proteomes" id="UP001334084"/>
    </source>
</evidence>
<dbReference type="GeneID" id="90543065"/>